<accession>A0AAD4UK11</accession>
<gene>
    <name evidence="2" type="ORF">MG293_000973</name>
</gene>
<evidence type="ECO:0000256" key="1">
    <source>
        <dbReference type="SAM" id="MobiDB-lite"/>
    </source>
</evidence>
<feature type="region of interest" description="Disordered" evidence="1">
    <location>
        <begin position="1"/>
        <end position="26"/>
    </location>
</feature>
<sequence>MKSRPCSAQLGKGRVQPRRPSTVKRSLETSHKNMGFIRMLHDGSGPTGEAERQHLQGMERKALWPSMDTRTPRQAVVRAYFEFGAVAALIDRQERSPTHTLKVSVSAEIDSDVRRCAAVEDAKLGQRQSPWEVEAQTRNGG</sequence>
<dbReference type="EMBL" id="JAKZEL010000001">
    <property type="protein sequence ID" value="KAI4548643.1"/>
    <property type="molecule type" value="Genomic_DNA"/>
</dbReference>
<proteinExistence type="predicted"/>
<protein>
    <submittedName>
        <fullName evidence="2">Uncharacterized protein</fullName>
    </submittedName>
</protein>
<reference evidence="2" key="1">
    <citation type="submission" date="2022-03" db="EMBL/GenBank/DDBJ databases">
        <title>Genomic analyses of argali, domestic sheep and their hybrids provide insights into chromosomal evolution, heterosis and genetic basis of agronomic traits.</title>
        <authorList>
            <person name="Li M."/>
        </authorList>
    </citation>
    <scope>NUCLEOTIDE SEQUENCE</scope>
    <source>
        <strain evidence="2">CAU-MHL-2022a</strain>
        <tissue evidence="2">Skin</tissue>
    </source>
</reference>
<evidence type="ECO:0000313" key="3">
    <source>
        <dbReference type="Proteomes" id="UP001214576"/>
    </source>
</evidence>
<organism evidence="2 3">
    <name type="scientific">Ovis ammon polii</name>
    <dbReference type="NCBI Taxonomy" id="230172"/>
    <lineage>
        <taxon>Eukaryota</taxon>
        <taxon>Metazoa</taxon>
        <taxon>Chordata</taxon>
        <taxon>Craniata</taxon>
        <taxon>Vertebrata</taxon>
        <taxon>Euteleostomi</taxon>
        <taxon>Mammalia</taxon>
        <taxon>Eutheria</taxon>
        <taxon>Laurasiatheria</taxon>
        <taxon>Artiodactyla</taxon>
        <taxon>Ruminantia</taxon>
        <taxon>Pecora</taxon>
        <taxon>Bovidae</taxon>
        <taxon>Caprinae</taxon>
        <taxon>Ovis</taxon>
    </lineage>
</organism>
<dbReference type="AlphaFoldDB" id="A0AAD4UK11"/>
<keyword evidence="3" id="KW-1185">Reference proteome</keyword>
<dbReference type="Proteomes" id="UP001214576">
    <property type="component" value="Unassembled WGS sequence"/>
</dbReference>
<evidence type="ECO:0000313" key="2">
    <source>
        <dbReference type="EMBL" id="KAI4548643.1"/>
    </source>
</evidence>
<comment type="caution">
    <text evidence="2">The sequence shown here is derived from an EMBL/GenBank/DDBJ whole genome shotgun (WGS) entry which is preliminary data.</text>
</comment>
<name>A0AAD4UK11_OVIAM</name>